<dbReference type="InterPro" id="IPR002491">
    <property type="entry name" value="ABC_transptr_periplasmic_BD"/>
</dbReference>
<evidence type="ECO:0000256" key="5">
    <source>
        <dbReference type="SAM" id="SignalP"/>
    </source>
</evidence>
<organism evidence="7 8">
    <name type="scientific">Solirubrobacter phytolaccae</name>
    <dbReference type="NCBI Taxonomy" id="1404360"/>
    <lineage>
        <taxon>Bacteria</taxon>
        <taxon>Bacillati</taxon>
        <taxon>Actinomycetota</taxon>
        <taxon>Thermoleophilia</taxon>
        <taxon>Solirubrobacterales</taxon>
        <taxon>Solirubrobacteraceae</taxon>
        <taxon>Solirubrobacter</taxon>
    </lineage>
</organism>
<feature type="chain" id="PRO_5040948051" evidence="5">
    <location>
        <begin position="18"/>
        <end position="347"/>
    </location>
</feature>
<evidence type="ECO:0000256" key="4">
    <source>
        <dbReference type="ARBA" id="ARBA00022729"/>
    </source>
</evidence>
<reference evidence="7" key="1">
    <citation type="submission" date="2022-10" db="EMBL/GenBank/DDBJ databases">
        <title>The WGS of Solirubrobacter phytolaccae KCTC 29190.</title>
        <authorList>
            <person name="Jiang Z."/>
        </authorList>
    </citation>
    <scope>NUCLEOTIDE SEQUENCE</scope>
    <source>
        <strain evidence="7">KCTC 29190</strain>
    </source>
</reference>
<sequence>MRLPFILLTCLCALVLAACGSDDTESSSDSAPAAEQGTTEASAFPVTIEHKYGSTTIESEPKRVVVVGLRDQDALLALGVVPVATTEWFGKHPGAIFPWAKEALGSGKEPVVLTNTDGVQIEKVAAQRPDLIVGVYSGLTQKEYDALSKLAPVVAQPKDKVDYGSTWQEEQLTIGKAVGQPEKAQQLVDDTEQLIADTAAEHPEFKGKTAAEVTDYQGVFVYGPQDVRTATLESLGFVFPKPLADAFPDEFGGQLSDEKLDALDVDALVWLADGDRSVDELKQDPVYSKLNVRKEERDVFILLEDRVYEALSFPSVLSMPLLMKELAPRLAAAVDGDPSTSTDQQAG</sequence>
<name>A0A9X3SD00_9ACTN</name>
<evidence type="ECO:0000256" key="3">
    <source>
        <dbReference type="ARBA" id="ARBA00022448"/>
    </source>
</evidence>
<evidence type="ECO:0000259" key="6">
    <source>
        <dbReference type="PROSITE" id="PS50983"/>
    </source>
</evidence>
<dbReference type="RefSeq" id="WP_270027479.1">
    <property type="nucleotide sequence ID" value="NZ_JAPDDP010000046.1"/>
</dbReference>
<dbReference type="EMBL" id="JAPDDP010000046">
    <property type="protein sequence ID" value="MDA0183095.1"/>
    <property type="molecule type" value="Genomic_DNA"/>
</dbReference>
<gene>
    <name evidence="7" type="ORF">OJ997_22490</name>
</gene>
<accession>A0A9X3SD00</accession>
<evidence type="ECO:0000313" key="8">
    <source>
        <dbReference type="Proteomes" id="UP001147653"/>
    </source>
</evidence>
<evidence type="ECO:0000313" key="7">
    <source>
        <dbReference type="EMBL" id="MDA0183095.1"/>
    </source>
</evidence>
<evidence type="ECO:0000256" key="2">
    <source>
        <dbReference type="ARBA" id="ARBA00008814"/>
    </source>
</evidence>
<feature type="domain" description="Fe/B12 periplasmic-binding" evidence="6">
    <location>
        <begin position="63"/>
        <end position="334"/>
    </location>
</feature>
<dbReference type="Gene3D" id="3.40.50.1980">
    <property type="entry name" value="Nitrogenase molybdenum iron protein domain"/>
    <property type="match status" value="2"/>
</dbReference>
<feature type="signal peptide" evidence="5">
    <location>
        <begin position="1"/>
        <end position="17"/>
    </location>
</feature>
<dbReference type="Proteomes" id="UP001147653">
    <property type="component" value="Unassembled WGS sequence"/>
</dbReference>
<dbReference type="InterPro" id="IPR051313">
    <property type="entry name" value="Bact_iron-sidero_bind"/>
</dbReference>
<dbReference type="AlphaFoldDB" id="A0A9X3SD00"/>
<evidence type="ECO:0000256" key="1">
    <source>
        <dbReference type="ARBA" id="ARBA00004196"/>
    </source>
</evidence>
<dbReference type="PANTHER" id="PTHR30532:SF24">
    <property type="entry name" value="FERRIC ENTEROBACTIN-BINDING PERIPLASMIC PROTEIN FEPB"/>
    <property type="match status" value="1"/>
</dbReference>
<dbReference type="PROSITE" id="PS51257">
    <property type="entry name" value="PROKAR_LIPOPROTEIN"/>
    <property type="match status" value="1"/>
</dbReference>
<keyword evidence="4 5" id="KW-0732">Signal</keyword>
<comment type="subcellular location">
    <subcellularLocation>
        <location evidence="1">Cell envelope</location>
    </subcellularLocation>
</comment>
<dbReference type="PROSITE" id="PS50983">
    <property type="entry name" value="FE_B12_PBP"/>
    <property type="match status" value="1"/>
</dbReference>
<protein>
    <submittedName>
        <fullName evidence="7">Iron-siderophore ABC transporter substrate-binding protein</fullName>
    </submittedName>
</protein>
<dbReference type="PANTHER" id="PTHR30532">
    <property type="entry name" value="IRON III DICITRATE-BINDING PERIPLASMIC PROTEIN"/>
    <property type="match status" value="1"/>
</dbReference>
<dbReference type="GO" id="GO:1901678">
    <property type="term" value="P:iron coordination entity transport"/>
    <property type="evidence" value="ECO:0007669"/>
    <property type="project" value="UniProtKB-ARBA"/>
</dbReference>
<dbReference type="Pfam" id="PF01497">
    <property type="entry name" value="Peripla_BP_2"/>
    <property type="match status" value="1"/>
</dbReference>
<comment type="caution">
    <text evidence="7">The sequence shown here is derived from an EMBL/GenBank/DDBJ whole genome shotgun (WGS) entry which is preliminary data.</text>
</comment>
<comment type="similarity">
    <text evidence="2">Belongs to the bacterial solute-binding protein 8 family.</text>
</comment>
<dbReference type="SUPFAM" id="SSF53807">
    <property type="entry name" value="Helical backbone' metal receptor"/>
    <property type="match status" value="1"/>
</dbReference>
<keyword evidence="3" id="KW-0813">Transport</keyword>
<dbReference type="GO" id="GO:0030288">
    <property type="term" value="C:outer membrane-bounded periplasmic space"/>
    <property type="evidence" value="ECO:0007669"/>
    <property type="project" value="TreeGrafter"/>
</dbReference>
<proteinExistence type="inferred from homology"/>
<dbReference type="CDD" id="cd01146">
    <property type="entry name" value="FhuD"/>
    <property type="match status" value="1"/>
</dbReference>
<keyword evidence="8" id="KW-1185">Reference proteome</keyword>